<dbReference type="RefSeq" id="WP_312748572.1">
    <property type="nucleotide sequence ID" value="NZ_CP116968.1"/>
</dbReference>
<evidence type="ECO:0000313" key="1">
    <source>
        <dbReference type="EMBL" id="WNM63833.1"/>
    </source>
</evidence>
<reference evidence="1 2" key="1">
    <citation type="submission" date="2023-01" db="EMBL/GenBank/DDBJ databases">
        <title>Cultivation and genomic characterization of new, ubiquitous marine nitrite-oxidizing bacteria from the Nitrospirales.</title>
        <authorList>
            <person name="Mueller A.J."/>
            <person name="Daebeler A."/>
            <person name="Herbold C.W."/>
            <person name="Kirkegaard R.H."/>
            <person name="Daims H."/>
        </authorList>
    </citation>
    <scope>NUCLEOTIDE SEQUENCE [LARGE SCALE GENOMIC DNA]</scope>
    <source>
        <strain evidence="1 2">DK</strain>
    </source>
</reference>
<gene>
    <name evidence="1" type="ORF">PQG83_08775</name>
</gene>
<name>A0AA96GMD4_9BACT</name>
<sequence>MTESSGSAMPHRLIVSQLNPWVVLMLCLALAACSHWRDSYFDDGVGVLTQSDIKGKLGKPHIVKDPLLSDTTTWTYRFAMSESELDPSGVKALGKQAGSLMGGAQGGPREKVYCFMYVLTFDKEGILRHWERELCQIPQPPDPFQRGLSG</sequence>
<proteinExistence type="predicted"/>
<dbReference type="EMBL" id="CP116968">
    <property type="protein sequence ID" value="WNM63833.1"/>
    <property type="molecule type" value="Genomic_DNA"/>
</dbReference>
<dbReference type="AlphaFoldDB" id="A0AA96GMD4"/>
<dbReference type="KEGG" id="nneo:PQG83_08775"/>
<protein>
    <submittedName>
        <fullName evidence="1">Uncharacterized protein</fullName>
    </submittedName>
</protein>
<accession>A0AA96GMD4</accession>
<keyword evidence="2" id="KW-1185">Reference proteome</keyword>
<evidence type="ECO:0000313" key="2">
    <source>
        <dbReference type="Proteomes" id="UP001302494"/>
    </source>
</evidence>
<dbReference type="Proteomes" id="UP001302494">
    <property type="component" value="Chromosome"/>
</dbReference>
<organism evidence="1 2">
    <name type="scientific">Candidatus Nitrospira neomarina</name>
    <dbReference type="NCBI Taxonomy" id="3020899"/>
    <lineage>
        <taxon>Bacteria</taxon>
        <taxon>Pseudomonadati</taxon>
        <taxon>Nitrospirota</taxon>
        <taxon>Nitrospiria</taxon>
        <taxon>Nitrospirales</taxon>
        <taxon>Nitrospiraceae</taxon>
        <taxon>Nitrospira</taxon>
    </lineage>
</organism>